<evidence type="ECO:0000256" key="7">
    <source>
        <dbReference type="SAM" id="Phobius"/>
    </source>
</evidence>
<gene>
    <name evidence="9" type="ORF">RINTHH_16710</name>
</gene>
<dbReference type="SUPFAM" id="SSF144091">
    <property type="entry name" value="Rhomboid-like"/>
    <property type="match status" value="1"/>
</dbReference>
<evidence type="ECO:0000256" key="1">
    <source>
        <dbReference type="ARBA" id="ARBA00004141"/>
    </source>
</evidence>
<organism evidence="9 10">
    <name type="scientific">Richelia intracellularis HH01</name>
    <dbReference type="NCBI Taxonomy" id="1165094"/>
    <lineage>
        <taxon>Bacteria</taxon>
        <taxon>Bacillati</taxon>
        <taxon>Cyanobacteriota</taxon>
        <taxon>Cyanophyceae</taxon>
        <taxon>Nostocales</taxon>
        <taxon>Nostocaceae</taxon>
        <taxon>Richelia</taxon>
    </lineage>
</organism>
<evidence type="ECO:0000256" key="5">
    <source>
        <dbReference type="ARBA" id="ARBA00022989"/>
    </source>
</evidence>
<keyword evidence="10" id="KW-1185">Reference proteome</keyword>
<reference evidence="9 10" key="1">
    <citation type="submission" date="2012-05" db="EMBL/GenBank/DDBJ databases">
        <authorList>
            <person name="Hilton J."/>
        </authorList>
    </citation>
    <scope>NUCLEOTIDE SEQUENCE [LARGE SCALE GENOMIC DNA]</scope>
    <source>
        <strain evidence="9 10">HH01</strain>
    </source>
</reference>
<dbReference type="EMBL" id="CAIY01000067">
    <property type="protein sequence ID" value="CCH67826.1"/>
    <property type="molecule type" value="Genomic_DNA"/>
</dbReference>
<reference evidence="10" key="2">
    <citation type="submission" date="2016-01" db="EMBL/GenBank/DDBJ databases">
        <title>Diatom-associated endosymboitic cyanobacterium lacks core nitrogen metabolism enzymes.</title>
        <authorList>
            <person name="Hilton J.A."/>
            <person name="Foster R.A."/>
            <person name="Tripp H.J."/>
            <person name="Carter B.J."/>
            <person name="Zehr J.P."/>
            <person name="Villareal T.A."/>
        </authorList>
    </citation>
    <scope>NUCLEOTIDE SEQUENCE [LARGE SCALE GENOMIC DNA]</scope>
    <source>
        <strain evidence="10">HH01</strain>
    </source>
</reference>
<keyword evidence="6 7" id="KW-0472">Membrane</keyword>
<dbReference type="AlphaFoldDB" id="M1X632"/>
<evidence type="ECO:0000256" key="3">
    <source>
        <dbReference type="ARBA" id="ARBA00022692"/>
    </source>
</evidence>
<comment type="caution">
    <text evidence="9">The sequence shown here is derived from an EMBL/GenBank/DDBJ whole genome shotgun (WGS) entry which is preliminary data.</text>
</comment>
<dbReference type="PANTHER" id="PTHR43731">
    <property type="entry name" value="RHOMBOID PROTEASE"/>
    <property type="match status" value="1"/>
</dbReference>
<evidence type="ECO:0000259" key="8">
    <source>
        <dbReference type="Pfam" id="PF01694"/>
    </source>
</evidence>
<feature type="domain" description="Peptidase S54 rhomboid" evidence="8">
    <location>
        <begin position="48"/>
        <end position="201"/>
    </location>
</feature>
<accession>M1X632</accession>
<evidence type="ECO:0000256" key="4">
    <source>
        <dbReference type="ARBA" id="ARBA00022801"/>
    </source>
</evidence>
<evidence type="ECO:0000313" key="10">
    <source>
        <dbReference type="Proteomes" id="UP000053051"/>
    </source>
</evidence>
<dbReference type="Proteomes" id="UP000053051">
    <property type="component" value="Unassembled WGS sequence"/>
</dbReference>
<name>M1X632_9NOST</name>
<evidence type="ECO:0000313" key="9">
    <source>
        <dbReference type="EMBL" id="CCH67826.1"/>
    </source>
</evidence>
<evidence type="ECO:0000256" key="6">
    <source>
        <dbReference type="ARBA" id="ARBA00023136"/>
    </source>
</evidence>
<feature type="transmembrane region" description="Helical" evidence="7">
    <location>
        <begin position="111"/>
        <end position="129"/>
    </location>
</feature>
<comment type="similarity">
    <text evidence="2">Belongs to the peptidase S54 family.</text>
</comment>
<dbReference type="InterPro" id="IPR050925">
    <property type="entry name" value="Rhomboid_protease_S54"/>
</dbReference>
<feature type="transmembrane region" description="Helical" evidence="7">
    <location>
        <begin position="182"/>
        <end position="202"/>
    </location>
</feature>
<keyword evidence="3 7" id="KW-0812">Transmembrane</keyword>
<dbReference type="STRING" id="1165094.RINTHH_16710"/>
<dbReference type="InterPro" id="IPR022764">
    <property type="entry name" value="Peptidase_S54_rhomboid_dom"/>
</dbReference>
<proteinExistence type="inferred from homology"/>
<dbReference type="InterPro" id="IPR035952">
    <property type="entry name" value="Rhomboid-like_sf"/>
</dbReference>
<comment type="subcellular location">
    <subcellularLocation>
        <location evidence="1">Membrane</location>
        <topology evidence="1">Multi-pass membrane protein</topology>
    </subcellularLocation>
</comment>
<dbReference type="PANTHER" id="PTHR43731:SF14">
    <property type="entry name" value="PRESENILIN-ASSOCIATED RHOMBOID-LIKE PROTEIN, MITOCHONDRIAL"/>
    <property type="match status" value="1"/>
</dbReference>
<sequence>MLEITLEPGNNLTAFVYNFGLLPAKISTSFLELMEGNLAAMIIIFTSFLSLLTAVFLHSSFSQILGNLIFLWVFGRTIEKIIGCSHFILLYFSACLITGIIQVVAEPSLTIPLVGSNGPVAAILGAYIFKFPNVKIYSVLPLVIIFIPVEIPAFIYMFWWFIQQIFYSVGSLDIAGGVNPYSPSYWMDGAGLIFGAALISLFQRKG</sequence>
<feature type="transmembrane region" description="Helical" evidence="7">
    <location>
        <begin position="38"/>
        <end position="61"/>
    </location>
</feature>
<keyword evidence="5 7" id="KW-1133">Transmembrane helix</keyword>
<dbReference type="GO" id="GO:0016020">
    <property type="term" value="C:membrane"/>
    <property type="evidence" value="ECO:0007669"/>
    <property type="project" value="UniProtKB-SubCell"/>
</dbReference>
<evidence type="ECO:0000256" key="2">
    <source>
        <dbReference type="ARBA" id="ARBA00009045"/>
    </source>
</evidence>
<feature type="transmembrane region" description="Helical" evidence="7">
    <location>
        <begin position="136"/>
        <end position="162"/>
    </location>
</feature>
<dbReference type="Gene3D" id="1.20.1540.10">
    <property type="entry name" value="Rhomboid-like"/>
    <property type="match status" value="1"/>
</dbReference>
<dbReference type="Pfam" id="PF01694">
    <property type="entry name" value="Rhomboid"/>
    <property type="match status" value="1"/>
</dbReference>
<keyword evidence="4" id="KW-0378">Hydrolase</keyword>
<protein>
    <recommendedName>
        <fullName evidence="8">Peptidase S54 rhomboid domain-containing protein</fullName>
    </recommendedName>
</protein>
<feature type="transmembrane region" description="Helical" evidence="7">
    <location>
        <begin position="81"/>
        <end position="105"/>
    </location>
</feature>
<dbReference type="GO" id="GO:0004252">
    <property type="term" value="F:serine-type endopeptidase activity"/>
    <property type="evidence" value="ECO:0007669"/>
    <property type="project" value="InterPro"/>
</dbReference>